<dbReference type="GO" id="GO:0032259">
    <property type="term" value="P:methylation"/>
    <property type="evidence" value="ECO:0007669"/>
    <property type="project" value="UniProtKB-KW"/>
</dbReference>
<dbReference type="Gene3D" id="3.40.50.150">
    <property type="entry name" value="Vaccinia Virus protein VP39"/>
    <property type="match status" value="1"/>
</dbReference>
<keyword evidence="1" id="KW-0808">Transferase</keyword>
<keyword evidence="1" id="KW-0489">Methyltransferase</keyword>
<evidence type="ECO:0000313" key="1">
    <source>
        <dbReference type="EMBL" id="QDL08000.1"/>
    </source>
</evidence>
<keyword evidence="2" id="KW-1185">Reference proteome</keyword>
<reference evidence="1 2" key="1">
    <citation type="submission" date="2018-06" db="EMBL/GenBank/DDBJ databases">
        <title>Comparative genomics of Brasilonema spp. strains.</title>
        <authorList>
            <person name="Alvarenga D.O."/>
            <person name="Fiore M.F."/>
            <person name="Varani A.M."/>
        </authorList>
    </citation>
    <scope>NUCLEOTIDE SEQUENCE [LARGE SCALE GENOMIC DNA]</scope>
    <source>
        <strain evidence="1 2">CENA114</strain>
    </source>
</reference>
<gene>
    <name evidence="1" type="ORF">DP114_08880</name>
</gene>
<dbReference type="InterPro" id="IPR029063">
    <property type="entry name" value="SAM-dependent_MTases_sf"/>
</dbReference>
<evidence type="ECO:0000313" key="2">
    <source>
        <dbReference type="Proteomes" id="UP000503129"/>
    </source>
</evidence>
<dbReference type="KEGG" id="bsen:DP114_08880"/>
<dbReference type="GO" id="GO:0008168">
    <property type="term" value="F:methyltransferase activity"/>
    <property type="evidence" value="ECO:0007669"/>
    <property type="project" value="UniProtKB-KW"/>
</dbReference>
<dbReference type="Pfam" id="PF13489">
    <property type="entry name" value="Methyltransf_23"/>
    <property type="match status" value="1"/>
</dbReference>
<accession>A0A856MCF2</accession>
<organism evidence="1 2">
    <name type="scientific">Brasilonema sennae CENA114</name>
    <dbReference type="NCBI Taxonomy" id="415709"/>
    <lineage>
        <taxon>Bacteria</taxon>
        <taxon>Bacillati</taxon>
        <taxon>Cyanobacteriota</taxon>
        <taxon>Cyanophyceae</taxon>
        <taxon>Nostocales</taxon>
        <taxon>Scytonemataceae</taxon>
        <taxon>Brasilonema</taxon>
        <taxon>Bromeliae group (in: Brasilonema)</taxon>
    </lineage>
</organism>
<dbReference type="AlphaFoldDB" id="A0A856MCF2"/>
<dbReference type="PANTHER" id="PTHR43861">
    <property type="entry name" value="TRANS-ACONITATE 2-METHYLTRANSFERASE-RELATED"/>
    <property type="match status" value="1"/>
</dbReference>
<protein>
    <submittedName>
        <fullName evidence="1">Class I SAM-dependent methyltransferase</fullName>
    </submittedName>
</protein>
<proteinExistence type="predicted"/>
<name>A0A856MCF2_9CYAN</name>
<dbReference type="RefSeq" id="WP_169264200.1">
    <property type="nucleotide sequence ID" value="NZ_CAWOXK010000001.1"/>
</dbReference>
<dbReference type="EMBL" id="CP030118">
    <property type="protein sequence ID" value="QDL08000.1"/>
    <property type="molecule type" value="Genomic_DNA"/>
</dbReference>
<sequence length="282" mass="31717">MRKRDLLRHIPGFSKVVKLVENLESENRQLKSCIHQLAFTTEVPLVETERGRLIEAEDLPVPSSVLRYLVAGTEDVEWFLHSGKLGAQTLVEILATQGKTLDEFKRILDFGCGCGRVLRHLRGLSGAEIYGADSNPTAIHWCEKYLDFARFNVNSLEPPLPYPDGMFDLIYAFSVLTHLTEPLQVRWMNEFHRILTPEGCLILSVHGDKSVAGMLAGDRLKYQKGTLVVCDQDFIGTNYCSAYHPEAYVRSVLAQGFDVVDFIPEGAKGNPPQDVYLLKPHM</sequence>
<dbReference type="SUPFAM" id="SSF53335">
    <property type="entry name" value="S-adenosyl-L-methionine-dependent methyltransferases"/>
    <property type="match status" value="1"/>
</dbReference>
<dbReference type="CDD" id="cd02440">
    <property type="entry name" value="AdoMet_MTases"/>
    <property type="match status" value="1"/>
</dbReference>
<dbReference type="Proteomes" id="UP000503129">
    <property type="component" value="Chromosome"/>
</dbReference>